<gene>
    <name evidence="3" type="ORF">GCM10010405_53560</name>
</gene>
<evidence type="ECO:0000313" key="4">
    <source>
        <dbReference type="Proteomes" id="UP001501638"/>
    </source>
</evidence>
<keyword evidence="2" id="KW-0472">Membrane</keyword>
<protein>
    <recommendedName>
        <fullName evidence="5">Translation initiation factor IF-2</fullName>
    </recommendedName>
</protein>
<evidence type="ECO:0000313" key="3">
    <source>
        <dbReference type="EMBL" id="GAA2462504.1"/>
    </source>
</evidence>
<feature type="compositionally biased region" description="Low complexity" evidence="1">
    <location>
        <begin position="145"/>
        <end position="154"/>
    </location>
</feature>
<comment type="caution">
    <text evidence="3">The sequence shown here is derived from an EMBL/GenBank/DDBJ whole genome shotgun (WGS) entry which is preliminary data.</text>
</comment>
<reference evidence="3 4" key="1">
    <citation type="journal article" date="2019" name="Int. J. Syst. Evol. Microbiol.">
        <title>The Global Catalogue of Microorganisms (GCM) 10K type strain sequencing project: providing services to taxonomists for standard genome sequencing and annotation.</title>
        <authorList>
            <consortium name="The Broad Institute Genomics Platform"/>
            <consortium name="The Broad Institute Genome Sequencing Center for Infectious Disease"/>
            <person name="Wu L."/>
            <person name="Ma J."/>
        </authorList>
    </citation>
    <scope>NUCLEOTIDE SEQUENCE [LARGE SCALE GENOMIC DNA]</scope>
    <source>
        <strain evidence="3 4">JCM 6305</strain>
    </source>
</reference>
<accession>A0ABN3KMM4</accession>
<feature type="region of interest" description="Disordered" evidence="1">
    <location>
        <begin position="1"/>
        <end position="27"/>
    </location>
</feature>
<keyword evidence="4" id="KW-1185">Reference proteome</keyword>
<name>A0ABN3KMM4_9ACTN</name>
<keyword evidence="2" id="KW-0812">Transmembrane</keyword>
<feature type="compositionally biased region" description="Low complexity" evidence="1">
    <location>
        <begin position="126"/>
        <end position="137"/>
    </location>
</feature>
<feature type="compositionally biased region" description="Low complexity" evidence="1">
    <location>
        <begin position="168"/>
        <end position="182"/>
    </location>
</feature>
<sequence>MNSQQDFLDGAERTGAPVSDGPVFVDSTGKRGRLLRRVGWALGAACACYAVILVVSMAGGSSAAPWLLIPGPQGETAETVEVVPSPSTSRTPGPADGTAEPSASASPDATEPSVPGTLGGTSPERPSGAPTGSPTPGGTTGDGGVPAAPRQTAGPGTGGTEDDGDSVPEPARPSASPEPTDIGGRGDRGGTNGASGNANGGRSVDDVSWWERWTS</sequence>
<organism evidence="3 4">
    <name type="scientific">Streptomyces macrosporus</name>
    <dbReference type="NCBI Taxonomy" id="44032"/>
    <lineage>
        <taxon>Bacteria</taxon>
        <taxon>Bacillati</taxon>
        <taxon>Actinomycetota</taxon>
        <taxon>Actinomycetes</taxon>
        <taxon>Kitasatosporales</taxon>
        <taxon>Streptomycetaceae</taxon>
        <taxon>Streptomyces</taxon>
    </lineage>
</organism>
<feature type="transmembrane region" description="Helical" evidence="2">
    <location>
        <begin position="38"/>
        <end position="59"/>
    </location>
</feature>
<dbReference type="EMBL" id="BAAASZ010000040">
    <property type="protein sequence ID" value="GAA2462504.1"/>
    <property type="molecule type" value="Genomic_DNA"/>
</dbReference>
<feature type="region of interest" description="Disordered" evidence="1">
    <location>
        <begin position="77"/>
        <end position="215"/>
    </location>
</feature>
<keyword evidence="2" id="KW-1133">Transmembrane helix</keyword>
<proteinExistence type="predicted"/>
<evidence type="ECO:0008006" key="5">
    <source>
        <dbReference type="Google" id="ProtNLM"/>
    </source>
</evidence>
<evidence type="ECO:0000256" key="1">
    <source>
        <dbReference type="SAM" id="MobiDB-lite"/>
    </source>
</evidence>
<evidence type="ECO:0000256" key="2">
    <source>
        <dbReference type="SAM" id="Phobius"/>
    </source>
</evidence>
<dbReference type="Proteomes" id="UP001501638">
    <property type="component" value="Unassembled WGS sequence"/>
</dbReference>